<feature type="region of interest" description="Disordered" evidence="1">
    <location>
        <begin position="77"/>
        <end position="102"/>
    </location>
</feature>
<feature type="compositionally biased region" description="Basic and acidic residues" evidence="1">
    <location>
        <begin position="1"/>
        <end position="12"/>
    </location>
</feature>
<sequence length="102" mass="11268">MDGVPRPKDRPDVPSATDLPMPGKHDLDKRMRNYAIAMGLRTAAFVLAYLLTGPARWVCVVLACVLPEIAVIGANAANQKRKRVRGRQRPLSPRQQLHGPHP</sequence>
<proteinExistence type="predicted"/>
<feature type="transmembrane region" description="Helical" evidence="2">
    <location>
        <begin position="57"/>
        <end position="77"/>
    </location>
</feature>
<feature type="transmembrane region" description="Helical" evidence="2">
    <location>
        <begin position="34"/>
        <end position="51"/>
    </location>
</feature>
<dbReference type="EMBL" id="RJJQ01000002">
    <property type="protein sequence ID" value="RNI24659.1"/>
    <property type="molecule type" value="Genomic_DNA"/>
</dbReference>
<dbReference type="Proteomes" id="UP000271678">
    <property type="component" value="Unassembled WGS sequence"/>
</dbReference>
<feature type="compositionally biased region" description="Basic residues" evidence="1">
    <location>
        <begin position="79"/>
        <end position="88"/>
    </location>
</feature>
<evidence type="ECO:0000256" key="1">
    <source>
        <dbReference type="SAM" id="MobiDB-lite"/>
    </source>
</evidence>
<reference evidence="3 4" key="1">
    <citation type="submission" date="2018-11" db="EMBL/GenBank/DDBJ databases">
        <title>Draft genome of Simplicispira Flexivirga sp. BO-16.</title>
        <authorList>
            <person name="Im W.T."/>
        </authorList>
    </citation>
    <scope>NUCLEOTIDE SEQUENCE [LARGE SCALE GENOMIC DNA]</scope>
    <source>
        <strain evidence="3 4">BO-16</strain>
    </source>
</reference>
<keyword evidence="2" id="KW-0472">Membrane</keyword>
<name>A0A3M9MGI6_9MICO</name>
<organism evidence="3 4">
    <name type="scientific">Flexivirga caeni</name>
    <dbReference type="NCBI Taxonomy" id="2294115"/>
    <lineage>
        <taxon>Bacteria</taxon>
        <taxon>Bacillati</taxon>
        <taxon>Actinomycetota</taxon>
        <taxon>Actinomycetes</taxon>
        <taxon>Micrococcales</taxon>
        <taxon>Dermacoccaceae</taxon>
        <taxon>Flexivirga</taxon>
    </lineage>
</organism>
<gene>
    <name evidence="3" type="ORF">EFY87_02840</name>
</gene>
<evidence type="ECO:0000256" key="2">
    <source>
        <dbReference type="SAM" id="Phobius"/>
    </source>
</evidence>
<evidence type="ECO:0000313" key="3">
    <source>
        <dbReference type="EMBL" id="RNI24659.1"/>
    </source>
</evidence>
<dbReference type="InterPro" id="IPR021449">
    <property type="entry name" value="DUF3099"/>
</dbReference>
<accession>A0A3M9MGI6</accession>
<keyword evidence="4" id="KW-1185">Reference proteome</keyword>
<keyword evidence="2" id="KW-1133">Transmembrane helix</keyword>
<feature type="region of interest" description="Disordered" evidence="1">
    <location>
        <begin position="1"/>
        <end position="25"/>
    </location>
</feature>
<protein>
    <submittedName>
        <fullName evidence="3">DUF3099 domain-containing protein</fullName>
    </submittedName>
</protein>
<comment type="caution">
    <text evidence="3">The sequence shown here is derived from an EMBL/GenBank/DDBJ whole genome shotgun (WGS) entry which is preliminary data.</text>
</comment>
<dbReference type="Pfam" id="PF11298">
    <property type="entry name" value="DUF3099"/>
    <property type="match status" value="1"/>
</dbReference>
<keyword evidence="2" id="KW-0812">Transmembrane</keyword>
<evidence type="ECO:0000313" key="4">
    <source>
        <dbReference type="Proteomes" id="UP000271678"/>
    </source>
</evidence>
<dbReference type="OrthoDB" id="4229919at2"/>
<dbReference type="AlphaFoldDB" id="A0A3M9MGI6"/>